<evidence type="ECO:0000313" key="2">
    <source>
        <dbReference type="EMBL" id="GHE63710.1"/>
    </source>
</evidence>
<accession>A0ABQ3I7M4</accession>
<gene>
    <name evidence="2" type="ORF">GCM10011340_18870</name>
</gene>
<dbReference type="SUPFAM" id="SSF160719">
    <property type="entry name" value="gpW/gp25-like"/>
    <property type="match status" value="1"/>
</dbReference>
<dbReference type="Gene3D" id="3.10.450.40">
    <property type="match status" value="1"/>
</dbReference>
<dbReference type="EMBL" id="BNAG01000002">
    <property type="protein sequence ID" value="GHE63710.1"/>
    <property type="molecule type" value="Genomic_DNA"/>
</dbReference>
<feature type="domain" description="IraD/Gp25-like" evidence="1">
    <location>
        <begin position="33"/>
        <end position="121"/>
    </location>
</feature>
<dbReference type="Pfam" id="PF04965">
    <property type="entry name" value="GPW_gp25"/>
    <property type="match status" value="1"/>
</dbReference>
<comment type="caution">
    <text evidence="2">The sequence shown here is derived from an EMBL/GenBank/DDBJ whole genome shotgun (WGS) entry which is preliminary data.</text>
</comment>
<evidence type="ECO:0000313" key="3">
    <source>
        <dbReference type="Proteomes" id="UP000658258"/>
    </source>
</evidence>
<dbReference type="RefSeq" id="WP_189629980.1">
    <property type="nucleotide sequence ID" value="NZ_BNAG01000002.1"/>
</dbReference>
<proteinExistence type="predicted"/>
<evidence type="ECO:0000259" key="1">
    <source>
        <dbReference type="Pfam" id="PF04965"/>
    </source>
</evidence>
<reference evidence="3" key="1">
    <citation type="journal article" date="2019" name="Int. J. Syst. Evol. Microbiol.">
        <title>The Global Catalogue of Microorganisms (GCM) 10K type strain sequencing project: providing services to taxonomists for standard genome sequencing and annotation.</title>
        <authorList>
            <consortium name="The Broad Institute Genomics Platform"/>
            <consortium name="The Broad Institute Genome Sequencing Center for Infectious Disease"/>
            <person name="Wu L."/>
            <person name="Ma J."/>
        </authorList>
    </citation>
    <scope>NUCLEOTIDE SEQUENCE [LARGE SCALE GENOMIC DNA]</scope>
    <source>
        <strain evidence="3">CGMCC 1.15111</strain>
    </source>
</reference>
<organism evidence="2 3">
    <name type="scientific">Roseivirga thermotolerans</name>
    <dbReference type="NCBI Taxonomy" id="1758176"/>
    <lineage>
        <taxon>Bacteria</taxon>
        <taxon>Pseudomonadati</taxon>
        <taxon>Bacteroidota</taxon>
        <taxon>Cytophagia</taxon>
        <taxon>Cytophagales</taxon>
        <taxon>Roseivirgaceae</taxon>
        <taxon>Roseivirga</taxon>
    </lineage>
</organism>
<dbReference type="InterPro" id="IPR007048">
    <property type="entry name" value="IraD/Gp25-like"/>
</dbReference>
<sequence length="141" mass="16014">MDDFSKKTFLGSGWGSPPTFVKGANQVIMTKDVANINQNLSVLFKTKRGERALNPNYGSQLNKFIFAAQSGIATKEIESSLKRTIQFYEPRILVDEIAIQLRNEENGIIIISVSYTLRKVNSRHNFVFPFYINEGTYLDTK</sequence>
<keyword evidence="3" id="KW-1185">Reference proteome</keyword>
<name>A0ABQ3I7M4_9BACT</name>
<dbReference type="Proteomes" id="UP000658258">
    <property type="component" value="Unassembled WGS sequence"/>
</dbReference>
<protein>
    <recommendedName>
        <fullName evidence="1">IraD/Gp25-like domain-containing protein</fullName>
    </recommendedName>
</protein>